<feature type="transmembrane region" description="Helical" evidence="7">
    <location>
        <begin position="87"/>
        <end position="108"/>
    </location>
</feature>
<dbReference type="PANTHER" id="PTHR43386:SF1">
    <property type="entry name" value="D,D-DIPEPTIDE TRANSPORT SYSTEM PERMEASE PROTEIN DDPC-RELATED"/>
    <property type="match status" value="1"/>
</dbReference>
<keyword evidence="5 7" id="KW-1133">Transmembrane helix</keyword>
<keyword evidence="6 7" id="KW-0472">Membrane</keyword>
<evidence type="ECO:0000259" key="8">
    <source>
        <dbReference type="PROSITE" id="PS50928"/>
    </source>
</evidence>
<accession>X0THZ1</accession>
<evidence type="ECO:0000256" key="1">
    <source>
        <dbReference type="ARBA" id="ARBA00004651"/>
    </source>
</evidence>
<gene>
    <name evidence="9" type="ORF">S01H1_30889</name>
</gene>
<evidence type="ECO:0000256" key="6">
    <source>
        <dbReference type="ARBA" id="ARBA00023136"/>
    </source>
</evidence>
<feature type="domain" description="ABC transmembrane type-1" evidence="8">
    <location>
        <begin position="47"/>
        <end position="237"/>
    </location>
</feature>
<feature type="non-terminal residue" evidence="9">
    <location>
        <position position="1"/>
    </location>
</feature>
<dbReference type="AlphaFoldDB" id="X0THZ1"/>
<feature type="transmembrane region" description="Helical" evidence="7">
    <location>
        <begin position="177"/>
        <end position="195"/>
    </location>
</feature>
<comment type="subcellular location">
    <subcellularLocation>
        <location evidence="1">Cell membrane</location>
        <topology evidence="1">Multi-pass membrane protein</topology>
    </subcellularLocation>
</comment>
<dbReference type="InterPro" id="IPR000515">
    <property type="entry name" value="MetI-like"/>
</dbReference>
<dbReference type="Pfam" id="PF00528">
    <property type="entry name" value="BPD_transp_1"/>
    <property type="match status" value="1"/>
</dbReference>
<comment type="caution">
    <text evidence="9">The sequence shown here is derived from an EMBL/GenBank/DDBJ whole genome shotgun (WGS) entry which is preliminary data.</text>
</comment>
<evidence type="ECO:0000313" key="9">
    <source>
        <dbReference type="EMBL" id="GAF86901.1"/>
    </source>
</evidence>
<sequence length="249" mass="27416">APFVTVYPESVGKYVNFSEAQRPPCLRYPFGTDIFGRDILTRTIYAFRISLLMSFVVLSISVSVGVTLGLIAGYFKDSWIDTLIMRITDIFLSIPPLILALSICSILPRNLTTTMIAMSLVWWTWYCRMVYGVVTSIRGEFFIQAVELIGAGKLHILFREILPNCLSEIITKMTLDVGSVILIGSSLSFVGLGAQPPTADLGSMIASGVRYLPDLWWMAVFPSIALVMVVLGFNLLGDGIHDVFTVGEG</sequence>
<dbReference type="GO" id="GO:0005886">
    <property type="term" value="C:plasma membrane"/>
    <property type="evidence" value="ECO:0007669"/>
    <property type="project" value="UniProtKB-SubCell"/>
</dbReference>
<dbReference type="CDD" id="cd06261">
    <property type="entry name" value="TM_PBP2"/>
    <property type="match status" value="1"/>
</dbReference>
<feature type="transmembrane region" description="Helical" evidence="7">
    <location>
        <begin position="215"/>
        <end position="236"/>
    </location>
</feature>
<dbReference type="InterPro" id="IPR050366">
    <property type="entry name" value="BP-dependent_transpt_permease"/>
</dbReference>
<evidence type="ECO:0000256" key="7">
    <source>
        <dbReference type="SAM" id="Phobius"/>
    </source>
</evidence>
<reference evidence="9" key="1">
    <citation type="journal article" date="2014" name="Front. Microbiol.">
        <title>High frequency of phylogenetically diverse reductive dehalogenase-homologous genes in deep subseafloor sedimentary metagenomes.</title>
        <authorList>
            <person name="Kawai M."/>
            <person name="Futagami T."/>
            <person name="Toyoda A."/>
            <person name="Takaki Y."/>
            <person name="Nishi S."/>
            <person name="Hori S."/>
            <person name="Arai W."/>
            <person name="Tsubouchi T."/>
            <person name="Morono Y."/>
            <person name="Uchiyama I."/>
            <person name="Ito T."/>
            <person name="Fujiyama A."/>
            <person name="Inagaki F."/>
            <person name="Takami H."/>
        </authorList>
    </citation>
    <scope>NUCLEOTIDE SEQUENCE</scope>
    <source>
        <strain evidence="9">Expedition CK06-06</strain>
    </source>
</reference>
<evidence type="ECO:0000256" key="4">
    <source>
        <dbReference type="ARBA" id="ARBA00022692"/>
    </source>
</evidence>
<proteinExistence type="predicted"/>
<evidence type="ECO:0000256" key="3">
    <source>
        <dbReference type="ARBA" id="ARBA00022475"/>
    </source>
</evidence>
<keyword evidence="4 7" id="KW-0812">Transmembrane</keyword>
<name>X0THZ1_9ZZZZ</name>
<feature type="transmembrane region" description="Helical" evidence="7">
    <location>
        <begin position="45"/>
        <end position="75"/>
    </location>
</feature>
<dbReference type="SUPFAM" id="SSF161098">
    <property type="entry name" value="MetI-like"/>
    <property type="match status" value="1"/>
</dbReference>
<dbReference type="EMBL" id="BARS01019036">
    <property type="protein sequence ID" value="GAF86901.1"/>
    <property type="molecule type" value="Genomic_DNA"/>
</dbReference>
<dbReference type="InterPro" id="IPR035906">
    <property type="entry name" value="MetI-like_sf"/>
</dbReference>
<evidence type="ECO:0000256" key="2">
    <source>
        <dbReference type="ARBA" id="ARBA00022448"/>
    </source>
</evidence>
<protein>
    <recommendedName>
        <fullName evidence="8">ABC transmembrane type-1 domain-containing protein</fullName>
    </recommendedName>
</protein>
<keyword evidence="2" id="KW-0813">Transport</keyword>
<keyword evidence="3" id="KW-1003">Cell membrane</keyword>
<dbReference type="Gene3D" id="1.10.3720.10">
    <property type="entry name" value="MetI-like"/>
    <property type="match status" value="1"/>
</dbReference>
<dbReference type="PANTHER" id="PTHR43386">
    <property type="entry name" value="OLIGOPEPTIDE TRANSPORT SYSTEM PERMEASE PROTEIN APPC"/>
    <property type="match status" value="1"/>
</dbReference>
<evidence type="ECO:0000256" key="5">
    <source>
        <dbReference type="ARBA" id="ARBA00022989"/>
    </source>
</evidence>
<dbReference type="GO" id="GO:0055085">
    <property type="term" value="P:transmembrane transport"/>
    <property type="evidence" value="ECO:0007669"/>
    <property type="project" value="InterPro"/>
</dbReference>
<organism evidence="9">
    <name type="scientific">marine sediment metagenome</name>
    <dbReference type="NCBI Taxonomy" id="412755"/>
    <lineage>
        <taxon>unclassified sequences</taxon>
        <taxon>metagenomes</taxon>
        <taxon>ecological metagenomes</taxon>
    </lineage>
</organism>
<dbReference type="PROSITE" id="PS50928">
    <property type="entry name" value="ABC_TM1"/>
    <property type="match status" value="1"/>
</dbReference>